<evidence type="ECO:0000256" key="13">
    <source>
        <dbReference type="SAM" id="Phobius"/>
    </source>
</evidence>
<evidence type="ECO:0000313" key="15">
    <source>
        <dbReference type="EMBL" id="XBO69712.1"/>
    </source>
</evidence>
<evidence type="ECO:0000256" key="6">
    <source>
        <dbReference type="ARBA" id="ARBA00022692"/>
    </source>
</evidence>
<proteinExistence type="inferred from homology"/>
<feature type="domain" description="Cytochrome b561 bacterial/Ni-hydrogenase" evidence="14">
    <location>
        <begin position="19"/>
        <end position="198"/>
    </location>
</feature>
<feature type="transmembrane region" description="Helical" evidence="13">
    <location>
        <begin position="26"/>
        <end position="45"/>
    </location>
</feature>
<dbReference type="InterPro" id="IPR052168">
    <property type="entry name" value="Cytochrome_b561_oxidase"/>
</dbReference>
<dbReference type="GO" id="GO:0046872">
    <property type="term" value="F:metal ion binding"/>
    <property type="evidence" value="ECO:0007669"/>
    <property type="project" value="UniProtKB-KW"/>
</dbReference>
<keyword evidence="3" id="KW-0813">Transport</keyword>
<feature type="transmembrane region" description="Helical" evidence="13">
    <location>
        <begin position="169"/>
        <end position="188"/>
    </location>
</feature>
<name>A0AAU7KE45_9GAMM</name>
<evidence type="ECO:0000256" key="1">
    <source>
        <dbReference type="ARBA" id="ARBA00001970"/>
    </source>
</evidence>
<sequence>MPASRAHDVTHAPDVHPGRHAVTSRALHASLALTIGLLYLTAYGRKWVTTQLESANWYLLVVHVNLGLLSVALSLGLLAAHLWLPQPPPLGLPRVTRLAHRGLLAVLLALPVAAYIGTGFDLRVLGQWTLPSFQRLPLAASLAALFEVPLITLMEPFGRFHRDWGADLLLPFLLGGHITAALFHHLVLKDGALGRIWSLRR</sequence>
<feature type="transmembrane region" description="Helical" evidence="13">
    <location>
        <begin position="136"/>
        <end position="157"/>
    </location>
</feature>
<evidence type="ECO:0000256" key="7">
    <source>
        <dbReference type="ARBA" id="ARBA00022723"/>
    </source>
</evidence>
<keyword evidence="6 13" id="KW-0812">Transmembrane</keyword>
<feature type="transmembrane region" description="Helical" evidence="13">
    <location>
        <begin position="57"/>
        <end position="83"/>
    </location>
</feature>
<feature type="transmembrane region" description="Helical" evidence="13">
    <location>
        <begin position="103"/>
        <end position="124"/>
    </location>
</feature>
<dbReference type="GO" id="GO:0022904">
    <property type="term" value="P:respiratory electron transport chain"/>
    <property type="evidence" value="ECO:0007669"/>
    <property type="project" value="InterPro"/>
</dbReference>
<evidence type="ECO:0000256" key="11">
    <source>
        <dbReference type="ARBA" id="ARBA00023136"/>
    </source>
</evidence>
<accession>A0AAU7KE45</accession>
<comment type="similarity">
    <text evidence="12">Belongs to the cytochrome b561 family.</text>
</comment>
<keyword evidence="5" id="KW-0349">Heme</keyword>
<evidence type="ECO:0000256" key="4">
    <source>
        <dbReference type="ARBA" id="ARBA00022475"/>
    </source>
</evidence>
<keyword evidence="8" id="KW-0249">Electron transport</keyword>
<dbReference type="InterPro" id="IPR016174">
    <property type="entry name" value="Di-haem_cyt_TM"/>
</dbReference>
<dbReference type="PANTHER" id="PTHR30529:SF7">
    <property type="entry name" value="CYTOCHROME B561 BACTERIAL_NI-HYDROGENASE DOMAIN-CONTAINING PROTEIN"/>
    <property type="match status" value="1"/>
</dbReference>
<evidence type="ECO:0000256" key="5">
    <source>
        <dbReference type="ARBA" id="ARBA00022617"/>
    </source>
</evidence>
<evidence type="ECO:0000256" key="2">
    <source>
        <dbReference type="ARBA" id="ARBA00004651"/>
    </source>
</evidence>
<evidence type="ECO:0000256" key="3">
    <source>
        <dbReference type="ARBA" id="ARBA00022448"/>
    </source>
</evidence>
<comment type="cofactor">
    <cofactor evidence="1">
        <name>heme b</name>
        <dbReference type="ChEBI" id="CHEBI:60344"/>
    </cofactor>
</comment>
<protein>
    <submittedName>
        <fullName evidence="15">Cytochrome b/b6 domain-containing protein</fullName>
    </submittedName>
</protein>
<evidence type="ECO:0000256" key="10">
    <source>
        <dbReference type="ARBA" id="ARBA00023004"/>
    </source>
</evidence>
<dbReference type="GO" id="GO:0009055">
    <property type="term" value="F:electron transfer activity"/>
    <property type="evidence" value="ECO:0007669"/>
    <property type="project" value="InterPro"/>
</dbReference>
<evidence type="ECO:0000259" key="14">
    <source>
        <dbReference type="Pfam" id="PF01292"/>
    </source>
</evidence>
<dbReference type="PANTHER" id="PTHR30529">
    <property type="entry name" value="CYTOCHROME B561"/>
    <property type="match status" value="1"/>
</dbReference>
<evidence type="ECO:0000256" key="9">
    <source>
        <dbReference type="ARBA" id="ARBA00022989"/>
    </source>
</evidence>
<dbReference type="InterPro" id="IPR011577">
    <property type="entry name" value="Cyt_b561_bac/Ni-Hgenase"/>
</dbReference>
<keyword evidence="11 13" id="KW-0472">Membrane</keyword>
<evidence type="ECO:0000256" key="8">
    <source>
        <dbReference type="ARBA" id="ARBA00022982"/>
    </source>
</evidence>
<dbReference type="RefSeq" id="WP_348826761.1">
    <property type="nucleotide sequence ID" value="NZ_CP098827.1"/>
</dbReference>
<dbReference type="GO" id="GO:0020037">
    <property type="term" value="F:heme binding"/>
    <property type="evidence" value="ECO:0007669"/>
    <property type="project" value="TreeGrafter"/>
</dbReference>
<dbReference type="EMBL" id="CP098827">
    <property type="protein sequence ID" value="XBO69712.1"/>
    <property type="molecule type" value="Genomic_DNA"/>
</dbReference>
<comment type="subcellular location">
    <subcellularLocation>
        <location evidence="2">Cell membrane</location>
        <topology evidence="2">Multi-pass membrane protein</topology>
    </subcellularLocation>
</comment>
<dbReference type="AlphaFoldDB" id="A0AAU7KE45"/>
<dbReference type="Pfam" id="PF01292">
    <property type="entry name" value="Ni_hydr_CYTB"/>
    <property type="match status" value="1"/>
</dbReference>
<evidence type="ECO:0000256" key="12">
    <source>
        <dbReference type="ARBA" id="ARBA00037975"/>
    </source>
</evidence>
<reference evidence="15" key="1">
    <citation type="submission" date="2022-06" db="EMBL/GenBank/DDBJ databases">
        <title>A novel DMS-producing enzyme.</title>
        <authorList>
            <person name="Zhang Y."/>
        </authorList>
    </citation>
    <scope>NUCLEOTIDE SEQUENCE</scope>
    <source>
        <strain evidence="15">RT37</strain>
    </source>
</reference>
<gene>
    <name evidence="15" type="ORF">NFG58_13900</name>
</gene>
<keyword evidence="9 13" id="KW-1133">Transmembrane helix</keyword>
<dbReference type="SUPFAM" id="SSF81342">
    <property type="entry name" value="Transmembrane di-heme cytochromes"/>
    <property type="match status" value="1"/>
</dbReference>
<keyword evidence="7" id="KW-0479">Metal-binding</keyword>
<keyword evidence="10" id="KW-0408">Iron</keyword>
<keyword evidence="4" id="KW-1003">Cell membrane</keyword>
<organism evidence="15">
    <name type="scientific">Halomonas sp. RT37</name>
    <dbReference type="NCBI Taxonomy" id="2950872"/>
    <lineage>
        <taxon>Bacteria</taxon>
        <taxon>Pseudomonadati</taxon>
        <taxon>Pseudomonadota</taxon>
        <taxon>Gammaproteobacteria</taxon>
        <taxon>Oceanospirillales</taxon>
        <taxon>Halomonadaceae</taxon>
        <taxon>Halomonas</taxon>
    </lineage>
</organism>
<dbReference type="GO" id="GO:0005886">
    <property type="term" value="C:plasma membrane"/>
    <property type="evidence" value="ECO:0007669"/>
    <property type="project" value="UniProtKB-SubCell"/>
</dbReference>